<geneLocation type="plasmid" evidence="2">
    <name>pamcp48-600</name>
</geneLocation>
<proteinExistence type="predicted"/>
<sequence>MTQTSQQIEKPVTPLRVSPSLSPFQLTKLNAFLETPSIANLHHIIELLSGGQCVVETTKYGYVATNKLYDVAMDKKAHIGLKQKLSKITTQNIVQAVEQAILSRAEISIIQKRIDSTISESQLLVERGFSDSTGENDFSEAAEMLQRMRR</sequence>
<dbReference type="Proteomes" id="UP000182101">
    <property type="component" value="Plasmid pAMCP48-600"/>
</dbReference>
<name>A0AAC9JGF9_9ALTE</name>
<dbReference type="RefSeq" id="WP_071960676.1">
    <property type="nucleotide sequence ID" value="NZ_CP018025.1"/>
</dbReference>
<reference evidence="1 2" key="1">
    <citation type="submission" date="2016-11" db="EMBL/GenBank/DDBJ databases">
        <title>Networking in microbes: conjugative elements and plasmids in the genus Alteromonas.</title>
        <authorList>
            <person name="Lopez-Perez M."/>
            <person name="Ramon-Marco N."/>
            <person name="Rodriguez-Valera F."/>
        </authorList>
    </citation>
    <scope>NUCLEOTIDE SEQUENCE [LARGE SCALE GENOMIC DNA]</scope>
    <source>
        <strain evidence="1 2">CP48</strain>
        <plasmid evidence="2">pamcp48-600</plasmid>
    </source>
</reference>
<dbReference type="AlphaFoldDB" id="A0AAC9JGF9"/>
<organism evidence="1 2">
    <name type="scientific">Alteromonas mediterranea</name>
    <dbReference type="NCBI Taxonomy" id="314275"/>
    <lineage>
        <taxon>Bacteria</taxon>
        <taxon>Pseudomonadati</taxon>
        <taxon>Pseudomonadota</taxon>
        <taxon>Gammaproteobacteria</taxon>
        <taxon>Alteromonadales</taxon>
        <taxon>Alteromonadaceae</taxon>
        <taxon>Alteromonas/Salinimonas group</taxon>
        <taxon>Alteromonas</taxon>
    </lineage>
</organism>
<evidence type="ECO:0000313" key="2">
    <source>
        <dbReference type="Proteomes" id="UP000182101"/>
    </source>
</evidence>
<gene>
    <name evidence="1" type="ORF">BM524_19285</name>
</gene>
<accession>A0AAC9JGF9</accession>
<evidence type="ECO:0000313" key="1">
    <source>
        <dbReference type="EMBL" id="APD92066.1"/>
    </source>
</evidence>
<dbReference type="EMBL" id="CP018025">
    <property type="protein sequence ID" value="APD92066.1"/>
    <property type="molecule type" value="Genomic_DNA"/>
</dbReference>
<protein>
    <submittedName>
        <fullName evidence="1">Uncharacterized protein</fullName>
    </submittedName>
</protein>
<keyword evidence="1" id="KW-0614">Plasmid</keyword>